<dbReference type="InterPro" id="IPR036265">
    <property type="entry name" value="HIT-like_sf"/>
</dbReference>
<dbReference type="InterPro" id="IPR019808">
    <property type="entry name" value="Histidine_triad_CS"/>
</dbReference>
<dbReference type="GO" id="GO:0016787">
    <property type="term" value="F:hydrolase activity"/>
    <property type="evidence" value="ECO:0007669"/>
    <property type="project" value="UniProtKB-KW"/>
</dbReference>
<evidence type="ECO:0000313" key="5">
    <source>
        <dbReference type="EMBL" id="OGG53369.1"/>
    </source>
</evidence>
<dbReference type="Proteomes" id="UP000176863">
    <property type="component" value="Unassembled WGS sequence"/>
</dbReference>
<dbReference type="Gene3D" id="3.30.428.10">
    <property type="entry name" value="HIT-like"/>
    <property type="match status" value="1"/>
</dbReference>
<gene>
    <name evidence="5" type="ORF">A2851_00115</name>
</gene>
<evidence type="ECO:0000256" key="1">
    <source>
        <dbReference type="PIRSR" id="PIRSR601310-1"/>
    </source>
</evidence>
<dbReference type="InterPro" id="IPR011146">
    <property type="entry name" value="HIT-like"/>
</dbReference>
<reference evidence="5 6" key="1">
    <citation type="journal article" date="2016" name="Nat. Commun.">
        <title>Thousands of microbial genomes shed light on interconnected biogeochemical processes in an aquifer system.</title>
        <authorList>
            <person name="Anantharaman K."/>
            <person name="Brown C.T."/>
            <person name="Hug L.A."/>
            <person name="Sharon I."/>
            <person name="Castelle C.J."/>
            <person name="Probst A.J."/>
            <person name="Thomas B.C."/>
            <person name="Singh A."/>
            <person name="Wilkins M.J."/>
            <person name="Karaoz U."/>
            <person name="Brodie E.L."/>
            <person name="Williams K.H."/>
            <person name="Hubbard S.S."/>
            <person name="Banfield J.F."/>
        </authorList>
    </citation>
    <scope>NUCLEOTIDE SEQUENCE [LARGE SCALE GENOMIC DNA]</scope>
</reference>
<proteinExistence type="predicted"/>
<dbReference type="EMBL" id="MFKT01000013">
    <property type="protein sequence ID" value="OGG53369.1"/>
    <property type="molecule type" value="Genomic_DNA"/>
</dbReference>
<dbReference type="PRINTS" id="PR00332">
    <property type="entry name" value="HISTRIAD"/>
</dbReference>
<comment type="caution">
    <text evidence="5">The sequence shown here is derived from an EMBL/GenBank/DDBJ whole genome shotgun (WGS) entry which is preliminary data.</text>
</comment>
<dbReference type="PANTHER" id="PTHR46648">
    <property type="entry name" value="HIT FAMILY PROTEIN 1"/>
    <property type="match status" value="1"/>
</dbReference>
<feature type="active site" description="Tele-AMP-histidine intermediate" evidence="1">
    <location>
        <position position="99"/>
    </location>
</feature>
<protein>
    <submittedName>
        <fullName evidence="5">HIT family hydrolase</fullName>
    </submittedName>
</protein>
<keyword evidence="5" id="KW-0378">Hydrolase</keyword>
<dbReference type="GO" id="GO:0009117">
    <property type="term" value="P:nucleotide metabolic process"/>
    <property type="evidence" value="ECO:0007669"/>
    <property type="project" value="TreeGrafter"/>
</dbReference>
<dbReference type="InterPro" id="IPR001310">
    <property type="entry name" value="Histidine_triad_HIT"/>
</dbReference>
<dbReference type="PANTHER" id="PTHR46648:SF1">
    <property type="entry name" value="ADENOSINE 5'-MONOPHOSPHORAMIDASE HNT1"/>
    <property type="match status" value="1"/>
</dbReference>
<evidence type="ECO:0000313" key="6">
    <source>
        <dbReference type="Proteomes" id="UP000176863"/>
    </source>
</evidence>
<dbReference type="PROSITE" id="PS51084">
    <property type="entry name" value="HIT_2"/>
    <property type="match status" value="1"/>
</dbReference>
<organism evidence="5 6">
    <name type="scientific">Candidatus Kaiserbacteria bacterium RIFCSPHIGHO2_01_FULL_53_29</name>
    <dbReference type="NCBI Taxonomy" id="1798480"/>
    <lineage>
        <taxon>Bacteria</taxon>
        <taxon>Candidatus Kaiseribacteriota</taxon>
    </lineage>
</organism>
<feature type="domain" description="HIT" evidence="4">
    <location>
        <begin position="5"/>
        <end position="112"/>
    </location>
</feature>
<evidence type="ECO:0000256" key="2">
    <source>
        <dbReference type="PIRSR" id="PIRSR601310-3"/>
    </source>
</evidence>
<dbReference type="InterPro" id="IPR039384">
    <property type="entry name" value="HINT"/>
</dbReference>
<evidence type="ECO:0000256" key="3">
    <source>
        <dbReference type="PROSITE-ProRule" id="PRU00464"/>
    </source>
</evidence>
<name>A0A1F6CW28_9BACT</name>
<feature type="short sequence motif" description="Histidine triad motif" evidence="2 3">
    <location>
        <begin position="97"/>
        <end position="101"/>
    </location>
</feature>
<evidence type="ECO:0000259" key="4">
    <source>
        <dbReference type="PROSITE" id="PS51084"/>
    </source>
</evidence>
<dbReference type="PROSITE" id="PS00892">
    <property type="entry name" value="HIT_1"/>
    <property type="match status" value="1"/>
</dbReference>
<dbReference type="Pfam" id="PF01230">
    <property type="entry name" value="HIT"/>
    <property type="match status" value="1"/>
</dbReference>
<accession>A0A1F6CW28</accession>
<dbReference type="STRING" id="1798480.A2851_00115"/>
<dbReference type="CDD" id="cd01277">
    <property type="entry name" value="HINT_subgroup"/>
    <property type="match status" value="1"/>
</dbReference>
<sequence>MSDCLFCKIIRGEIPSFKVYEDEKTLAFLDISPVNPGHTLVIPKNHSKNIFDISEEDWVSVGKAVRTLASAVEKAVGADGININMNNRPDAGQLVDHTHVHLIPRKKGDGLKLWPQKPYPEGEAESIVEKIRLEI</sequence>
<dbReference type="AlphaFoldDB" id="A0A1F6CW28"/>
<dbReference type="SUPFAM" id="SSF54197">
    <property type="entry name" value="HIT-like"/>
    <property type="match status" value="1"/>
</dbReference>